<dbReference type="InterPro" id="IPR036866">
    <property type="entry name" value="RibonucZ/Hydroxyglut_hydro"/>
</dbReference>
<comment type="cofactor">
    <cofactor evidence="1">
        <name>Fe cation</name>
        <dbReference type="ChEBI" id="CHEBI:24875"/>
    </cofactor>
</comment>
<evidence type="ECO:0000256" key="3">
    <source>
        <dbReference type="ARBA" id="ARBA00022448"/>
    </source>
</evidence>
<dbReference type="RefSeq" id="WP_062044611.1">
    <property type="nucleotide sequence ID" value="NZ_DF968183.1"/>
</dbReference>
<dbReference type="InterPro" id="IPR008254">
    <property type="entry name" value="Flavodoxin/NO_synth"/>
</dbReference>
<evidence type="ECO:0000313" key="7">
    <source>
        <dbReference type="EMBL" id="GAP44774.1"/>
    </source>
</evidence>
<dbReference type="InterPro" id="IPR001279">
    <property type="entry name" value="Metallo-B-lactamas"/>
</dbReference>
<feature type="domain" description="Flavodoxin-like" evidence="6">
    <location>
        <begin position="255"/>
        <end position="394"/>
    </location>
</feature>
<dbReference type="Pfam" id="PF19583">
    <property type="entry name" value="ODP"/>
    <property type="match status" value="1"/>
</dbReference>
<dbReference type="Proteomes" id="UP000053091">
    <property type="component" value="Unassembled WGS sequence"/>
</dbReference>
<sequence>MTDNKVLDVTADVKWIGVLDKDIVTFDVVMETQYGTTYNSYFINAEKKAVVETTKLRFWETYERKIRQVCNPAEIEYIILDHTEPDHSGNLANLLRLAPEATVVGSGNALRYLKDMFGSDFKSMQVKDGDTLSLGNKTLRFFNAPNLHWPDSIYTYLEEDKVLFTCDSFGAHYCSEAMFDDLVGNYDDAFNYYFDVILKPFSKFMLKAIEKIRPLEISAICTGHGPILRSNWKRFVDMSEKRALEAIENPVKNRVFIAYVSAYHNTGDLAGHIAEGIRESGDLEVEVMDIEKASLGSIDEQLAKSSGILLGSPTINQNILLQIYQVFALINPIRDRGKLAAAFGSYGWSGEGASLIESNFSNLKLKLFDENLFIRFSPDASEEEKARTFGLKFGKAMAENLKCNSNV</sequence>
<dbReference type="GO" id="GO:0046872">
    <property type="term" value="F:metal ion binding"/>
    <property type="evidence" value="ECO:0007669"/>
    <property type="project" value="InterPro"/>
</dbReference>
<dbReference type="AlphaFoldDB" id="A0A0S7C5K2"/>
<dbReference type="STRING" id="1678841.TBC1_12585"/>
<dbReference type="GO" id="GO:0009055">
    <property type="term" value="F:electron transfer activity"/>
    <property type="evidence" value="ECO:0007669"/>
    <property type="project" value="InterPro"/>
</dbReference>
<dbReference type="InterPro" id="IPR029039">
    <property type="entry name" value="Flavoprotein-like_sf"/>
</dbReference>
<dbReference type="SMART" id="SM00849">
    <property type="entry name" value="Lactamase_B"/>
    <property type="match status" value="1"/>
</dbReference>
<dbReference type="OrthoDB" id="9807946at2"/>
<evidence type="ECO:0000256" key="5">
    <source>
        <dbReference type="ARBA" id="ARBA00023004"/>
    </source>
</evidence>
<dbReference type="PANTHER" id="PTHR32145">
    <property type="entry name" value="DIFLAVIN FLAVOPROTEIN A 2-RELATED"/>
    <property type="match status" value="1"/>
</dbReference>
<dbReference type="Pfam" id="PF00258">
    <property type="entry name" value="Flavodoxin_1"/>
    <property type="match status" value="1"/>
</dbReference>
<dbReference type="EMBL" id="DF968183">
    <property type="protein sequence ID" value="GAP44774.1"/>
    <property type="molecule type" value="Genomic_DNA"/>
</dbReference>
<evidence type="ECO:0000313" key="8">
    <source>
        <dbReference type="Proteomes" id="UP000053091"/>
    </source>
</evidence>
<keyword evidence="4" id="KW-0249">Electron transport</keyword>
<evidence type="ECO:0000256" key="2">
    <source>
        <dbReference type="ARBA" id="ARBA00007121"/>
    </source>
</evidence>
<reference evidence="7" key="1">
    <citation type="journal article" date="2015" name="Genome Announc.">
        <title>Draft Genome Sequence of Bacteroidales Strain TBC1, a Novel Isolate from a Methanogenic Wastewater Treatment System.</title>
        <authorList>
            <person name="Tourlousse D.M."/>
            <person name="Matsuura N."/>
            <person name="Sun L."/>
            <person name="Toyonaga M."/>
            <person name="Kuroda K."/>
            <person name="Ohashi A."/>
            <person name="Cruz R."/>
            <person name="Yamaguchi T."/>
            <person name="Sekiguchi Y."/>
        </authorList>
    </citation>
    <scope>NUCLEOTIDE SEQUENCE [LARGE SCALE GENOMIC DNA]</scope>
    <source>
        <strain evidence="7">TBC1</strain>
    </source>
</reference>
<protein>
    <submittedName>
        <fullName evidence="7">Flavorubredoxin</fullName>
    </submittedName>
</protein>
<proteinExistence type="inferred from homology"/>
<evidence type="ECO:0000256" key="4">
    <source>
        <dbReference type="ARBA" id="ARBA00022982"/>
    </source>
</evidence>
<name>A0A0S7C5K2_9BACT</name>
<comment type="similarity">
    <text evidence="2">In the N-terminal section; belongs to the zinc metallo-hydrolase group 3 family.</text>
</comment>
<dbReference type="GO" id="GO:0010181">
    <property type="term" value="F:FMN binding"/>
    <property type="evidence" value="ECO:0007669"/>
    <property type="project" value="InterPro"/>
</dbReference>
<dbReference type="CDD" id="cd07709">
    <property type="entry name" value="flavodiiron_proteins_MBL-fold"/>
    <property type="match status" value="1"/>
</dbReference>
<dbReference type="Gene3D" id="3.40.50.360">
    <property type="match status" value="1"/>
</dbReference>
<dbReference type="SUPFAM" id="SSF52218">
    <property type="entry name" value="Flavoproteins"/>
    <property type="match status" value="1"/>
</dbReference>
<keyword evidence="3" id="KW-0813">Transport</keyword>
<keyword evidence="8" id="KW-1185">Reference proteome</keyword>
<organism evidence="7">
    <name type="scientific">Lentimicrobium saccharophilum</name>
    <dbReference type="NCBI Taxonomy" id="1678841"/>
    <lineage>
        <taxon>Bacteria</taxon>
        <taxon>Pseudomonadati</taxon>
        <taxon>Bacteroidota</taxon>
        <taxon>Bacteroidia</taxon>
        <taxon>Bacteroidales</taxon>
        <taxon>Lentimicrobiaceae</taxon>
        <taxon>Lentimicrobium</taxon>
    </lineage>
</organism>
<dbReference type="PATRIC" id="fig|1678841.3.peg.3310"/>
<dbReference type="PIRSF" id="PIRSF005243">
    <property type="entry name" value="ROO"/>
    <property type="match status" value="1"/>
</dbReference>
<dbReference type="InterPro" id="IPR045761">
    <property type="entry name" value="ODP_dom"/>
</dbReference>
<dbReference type="GO" id="GO:0016491">
    <property type="term" value="F:oxidoreductase activity"/>
    <property type="evidence" value="ECO:0007669"/>
    <property type="project" value="InterPro"/>
</dbReference>
<dbReference type="SUPFAM" id="SSF56281">
    <property type="entry name" value="Metallo-hydrolase/oxidoreductase"/>
    <property type="match status" value="1"/>
</dbReference>
<dbReference type="PROSITE" id="PS50902">
    <property type="entry name" value="FLAVODOXIN_LIKE"/>
    <property type="match status" value="1"/>
</dbReference>
<evidence type="ECO:0000259" key="6">
    <source>
        <dbReference type="PROSITE" id="PS50902"/>
    </source>
</evidence>
<dbReference type="InterPro" id="IPR051285">
    <property type="entry name" value="NADH_oxidoreductase_modular"/>
</dbReference>
<dbReference type="PANTHER" id="PTHR32145:SF11">
    <property type="entry name" value="DIFLAVIN FLAVOPROTEIN A 2-RELATED"/>
    <property type="match status" value="1"/>
</dbReference>
<evidence type="ECO:0000256" key="1">
    <source>
        <dbReference type="ARBA" id="ARBA00001962"/>
    </source>
</evidence>
<keyword evidence="5" id="KW-0408">Iron</keyword>
<gene>
    <name evidence="7" type="ORF">TBC1_12585</name>
</gene>
<accession>A0A0S7C5K2</accession>
<dbReference type="InterPro" id="IPR016440">
    <property type="entry name" value="Rubredoxin-O_OxRdtase"/>
</dbReference>
<dbReference type="Gene3D" id="3.60.15.10">
    <property type="entry name" value="Ribonuclease Z/Hydroxyacylglutathione hydrolase-like"/>
    <property type="match status" value="1"/>
</dbReference>